<dbReference type="SUPFAM" id="SSF56712">
    <property type="entry name" value="Prokaryotic type I DNA topoisomerase"/>
    <property type="match status" value="1"/>
</dbReference>
<name>A0A2J8RI32_PONAB</name>
<accession>A0A2J8RI32</accession>
<proteinExistence type="inferred from homology"/>
<dbReference type="GO" id="GO:0003917">
    <property type="term" value="F:DNA topoisomerase type I (single strand cut, ATP-independent) activity"/>
    <property type="evidence" value="ECO:0007669"/>
    <property type="project" value="UniProtKB-EC"/>
</dbReference>
<comment type="similarity">
    <text evidence="2">Belongs to the type IA topoisomerase family.</text>
</comment>
<feature type="non-terminal residue" evidence="4">
    <location>
        <position position="1"/>
    </location>
</feature>
<comment type="function">
    <text evidence="2">Introduces a single-strand break via transesterification at a target site in duplex DNA. Releases the supercoiling and torsional tension of DNA introduced during the DNA replication and transcription by transiently cleaving and rejoining one strand of the DNA duplex. The scissile phosphodiester is attacked by the catalytic tyrosine of the enzyme, resulting in the formation of a DNA-(5'-phosphotyrosyl)-enzyme intermediate and the expulsion of a 3'-OH DNA strand.</text>
</comment>
<evidence type="ECO:0000256" key="1">
    <source>
        <dbReference type="ARBA" id="ARBA00023235"/>
    </source>
</evidence>
<dbReference type="InterPro" id="IPR023405">
    <property type="entry name" value="Topo_IA_core_domain"/>
</dbReference>
<dbReference type="Pfam" id="PF01131">
    <property type="entry name" value="Topoisom_bac"/>
    <property type="match status" value="1"/>
</dbReference>
<dbReference type="InterPro" id="IPR013824">
    <property type="entry name" value="Topo_IA_cen_sub1"/>
</dbReference>
<comment type="catalytic activity">
    <reaction evidence="2">
        <text>ATP-independent breakage of single-stranded DNA, followed by passage and rejoining.</text>
        <dbReference type="EC" id="5.6.2.1"/>
    </reaction>
</comment>
<dbReference type="InterPro" id="IPR013497">
    <property type="entry name" value="Topo_IA_cen"/>
</dbReference>
<dbReference type="GO" id="GO:0006310">
    <property type="term" value="P:DNA recombination"/>
    <property type="evidence" value="ECO:0007669"/>
    <property type="project" value="TreeGrafter"/>
</dbReference>
<dbReference type="GO" id="GO:0003677">
    <property type="term" value="F:DNA binding"/>
    <property type="evidence" value="ECO:0007669"/>
    <property type="project" value="UniProtKB-KW"/>
</dbReference>
<keyword evidence="2" id="KW-0799">Topoisomerase</keyword>
<dbReference type="GO" id="GO:0005634">
    <property type="term" value="C:nucleus"/>
    <property type="evidence" value="ECO:0007669"/>
    <property type="project" value="TreeGrafter"/>
</dbReference>
<dbReference type="InterPro" id="IPR013825">
    <property type="entry name" value="Topo_IA_cen_sub2"/>
</dbReference>
<dbReference type="GO" id="GO:0006265">
    <property type="term" value="P:DNA topological change"/>
    <property type="evidence" value="ECO:0007669"/>
    <property type="project" value="InterPro"/>
</dbReference>
<comment type="caution">
    <text evidence="4">The sequence shown here is derived from an EMBL/GenBank/DDBJ whole genome shotgun (WGS) entry which is preliminary data.</text>
</comment>
<dbReference type="Gene3D" id="2.70.20.10">
    <property type="entry name" value="Topoisomerase I, domain 3"/>
    <property type="match status" value="1"/>
</dbReference>
<sequence>SYGSCQFPTLGFVVERFKAIQAFVPEIFHRIKVTHNHKDGIVEFNWKRHRLFNHTACLVLYQLCMEDPMATVVEVRSKPKSKWRPQALDTVELEKLASRKLRINAKETMRIAEKLYTQGEMNSDCTSLLFAISWLVAPRMLRGRRPQWRSTSLRNALWPTAS</sequence>
<dbReference type="PROSITE" id="PS52039">
    <property type="entry name" value="TOPO_IA_2"/>
    <property type="match status" value="1"/>
</dbReference>
<evidence type="ECO:0000313" key="4">
    <source>
        <dbReference type="EMBL" id="PNJ08187.1"/>
    </source>
</evidence>
<feature type="domain" description="Topo IA-type catalytic" evidence="3">
    <location>
        <begin position="1"/>
        <end position="162"/>
    </location>
</feature>
<gene>
    <name evidence="4" type="ORF">CR201_G0050730</name>
</gene>
<evidence type="ECO:0000256" key="2">
    <source>
        <dbReference type="RuleBase" id="RU362092"/>
    </source>
</evidence>
<protein>
    <recommendedName>
        <fullName evidence="2">DNA topoisomerase</fullName>
        <ecNumber evidence="2">5.6.2.1</ecNumber>
    </recommendedName>
</protein>
<dbReference type="PANTHER" id="PTHR11390:SF21">
    <property type="entry name" value="DNA TOPOISOMERASE 3-ALPHA"/>
    <property type="match status" value="1"/>
</dbReference>
<evidence type="ECO:0000259" key="3">
    <source>
        <dbReference type="PROSITE" id="PS52039"/>
    </source>
</evidence>
<reference evidence="4" key="1">
    <citation type="submission" date="2017-12" db="EMBL/GenBank/DDBJ databases">
        <title>High-resolution comparative analysis of great ape genomes.</title>
        <authorList>
            <person name="Pollen A."/>
            <person name="Hastie A."/>
            <person name="Hormozdiari F."/>
            <person name="Dougherty M."/>
            <person name="Liu R."/>
            <person name="Chaisson M."/>
            <person name="Hoppe E."/>
            <person name="Hill C."/>
            <person name="Pang A."/>
            <person name="Hillier L."/>
            <person name="Baker C."/>
            <person name="Armstrong J."/>
            <person name="Shendure J."/>
            <person name="Paten B."/>
            <person name="Wilson R."/>
            <person name="Chao H."/>
            <person name="Schneider V."/>
            <person name="Ventura M."/>
            <person name="Kronenberg Z."/>
            <person name="Murali S."/>
            <person name="Gordon D."/>
            <person name="Cantsilieris S."/>
            <person name="Munson K."/>
            <person name="Nelson B."/>
            <person name="Raja A."/>
            <person name="Underwood J."/>
            <person name="Diekhans M."/>
            <person name="Fiddes I."/>
            <person name="Haussler D."/>
            <person name="Eichler E."/>
        </authorList>
    </citation>
    <scope>NUCLEOTIDE SEQUENCE [LARGE SCALE GENOMIC DNA]</scope>
    <source>
        <strain evidence="4">Susie</strain>
    </source>
</reference>
<dbReference type="InterPro" id="IPR013826">
    <property type="entry name" value="Topo_IA_cen_sub3"/>
</dbReference>
<keyword evidence="1 2" id="KW-0413">Isomerase</keyword>
<organism evidence="4">
    <name type="scientific">Pongo abelii</name>
    <name type="common">Sumatran orangutan</name>
    <name type="synonym">Pongo pygmaeus abelii</name>
    <dbReference type="NCBI Taxonomy" id="9601"/>
    <lineage>
        <taxon>Eukaryota</taxon>
        <taxon>Metazoa</taxon>
        <taxon>Chordata</taxon>
        <taxon>Craniata</taxon>
        <taxon>Vertebrata</taxon>
        <taxon>Euteleostomi</taxon>
        <taxon>Mammalia</taxon>
        <taxon>Eutheria</taxon>
        <taxon>Euarchontoglires</taxon>
        <taxon>Primates</taxon>
        <taxon>Haplorrhini</taxon>
        <taxon>Catarrhini</taxon>
        <taxon>Hominidae</taxon>
        <taxon>Pongo</taxon>
    </lineage>
</organism>
<keyword evidence="2" id="KW-0238">DNA-binding</keyword>
<dbReference type="Gene3D" id="1.10.290.10">
    <property type="entry name" value="Topoisomerase I, domain 4"/>
    <property type="match status" value="1"/>
</dbReference>
<dbReference type="GO" id="GO:0031422">
    <property type="term" value="C:RecQ family helicase-topoisomerase III complex"/>
    <property type="evidence" value="ECO:0007669"/>
    <property type="project" value="TreeGrafter"/>
</dbReference>
<dbReference type="InterPro" id="IPR000380">
    <property type="entry name" value="Topo_IA"/>
</dbReference>
<dbReference type="GO" id="GO:0006281">
    <property type="term" value="P:DNA repair"/>
    <property type="evidence" value="ECO:0007669"/>
    <property type="project" value="TreeGrafter"/>
</dbReference>
<dbReference type="Gene3D" id="1.10.460.10">
    <property type="entry name" value="Topoisomerase I, domain 2"/>
    <property type="match status" value="1"/>
</dbReference>
<dbReference type="EC" id="5.6.2.1" evidence="2"/>
<dbReference type="AlphaFoldDB" id="A0A2J8RI32"/>
<dbReference type="PANTHER" id="PTHR11390">
    <property type="entry name" value="PROKARYOTIC DNA TOPOISOMERASE"/>
    <property type="match status" value="1"/>
</dbReference>
<dbReference type="EMBL" id="NDHI03003690">
    <property type="protein sequence ID" value="PNJ08187.1"/>
    <property type="molecule type" value="Genomic_DNA"/>
</dbReference>